<organism evidence="4 5">
    <name type="scientific">Bradyrhizobium iriomotense</name>
    <dbReference type="NCBI Taxonomy" id="441950"/>
    <lineage>
        <taxon>Bacteria</taxon>
        <taxon>Pseudomonadati</taxon>
        <taxon>Pseudomonadota</taxon>
        <taxon>Alphaproteobacteria</taxon>
        <taxon>Hyphomicrobiales</taxon>
        <taxon>Nitrobacteraceae</taxon>
        <taxon>Bradyrhizobium</taxon>
    </lineage>
</organism>
<dbReference type="PROSITE" id="PS50164">
    <property type="entry name" value="GIY_YIG"/>
    <property type="match status" value="1"/>
</dbReference>
<feature type="region of interest" description="Disordered" evidence="2">
    <location>
        <begin position="91"/>
        <end position="117"/>
    </location>
</feature>
<evidence type="ECO:0000259" key="3">
    <source>
        <dbReference type="PROSITE" id="PS50164"/>
    </source>
</evidence>
<dbReference type="Proteomes" id="UP001156905">
    <property type="component" value="Unassembled WGS sequence"/>
</dbReference>
<accession>A0ABQ6BEG4</accession>
<reference evidence="5" key="1">
    <citation type="journal article" date="2019" name="Int. J. Syst. Evol. Microbiol.">
        <title>The Global Catalogue of Microorganisms (GCM) 10K type strain sequencing project: providing services to taxonomists for standard genome sequencing and annotation.</title>
        <authorList>
            <consortium name="The Broad Institute Genomics Platform"/>
            <consortium name="The Broad Institute Genome Sequencing Center for Infectious Disease"/>
            <person name="Wu L."/>
            <person name="Ma J."/>
        </authorList>
    </citation>
    <scope>NUCLEOTIDE SEQUENCE [LARGE SCALE GENOMIC DNA]</scope>
    <source>
        <strain evidence="5">NBRC 102520</strain>
    </source>
</reference>
<evidence type="ECO:0000313" key="5">
    <source>
        <dbReference type="Proteomes" id="UP001156905"/>
    </source>
</evidence>
<name>A0ABQ6BEG4_9BRAD</name>
<dbReference type="EMBL" id="BSOW01000057">
    <property type="protein sequence ID" value="GLR91906.1"/>
    <property type="molecule type" value="Genomic_DNA"/>
</dbReference>
<protein>
    <recommendedName>
        <fullName evidence="3">GIY-YIG domain-containing protein</fullName>
    </recommendedName>
</protein>
<sequence>MTDGAYLYILKCADGSYYIGTTRTELEIRIAQHNAGTFGGYTSSRRPVTLVFSQWFDRITDAIECERKLKKWSRAKKEAFMRGDLAELQKLAERKSPHPSMRPPSLAPQDESEIAAR</sequence>
<dbReference type="Pfam" id="PF01541">
    <property type="entry name" value="GIY-YIG"/>
    <property type="match status" value="1"/>
</dbReference>
<dbReference type="PANTHER" id="PTHR34477">
    <property type="entry name" value="UPF0213 PROTEIN YHBQ"/>
    <property type="match status" value="1"/>
</dbReference>
<dbReference type="InterPro" id="IPR000305">
    <property type="entry name" value="GIY-YIG_endonuc"/>
</dbReference>
<gene>
    <name evidence="4" type="ORF">GCM10007857_86240</name>
</gene>
<dbReference type="Gene3D" id="3.40.1440.10">
    <property type="entry name" value="GIY-YIG endonuclease"/>
    <property type="match status" value="1"/>
</dbReference>
<evidence type="ECO:0000256" key="2">
    <source>
        <dbReference type="SAM" id="MobiDB-lite"/>
    </source>
</evidence>
<evidence type="ECO:0000256" key="1">
    <source>
        <dbReference type="ARBA" id="ARBA00007435"/>
    </source>
</evidence>
<feature type="domain" description="GIY-YIG" evidence="3">
    <location>
        <begin position="3"/>
        <end position="79"/>
    </location>
</feature>
<evidence type="ECO:0000313" key="4">
    <source>
        <dbReference type="EMBL" id="GLR91906.1"/>
    </source>
</evidence>
<dbReference type="InterPro" id="IPR035901">
    <property type="entry name" value="GIY-YIG_endonuc_sf"/>
</dbReference>
<dbReference type="CDD" id="cd10456">
    <property type="entry name" value="GIY-YIG_UPF0213"/>
    <property type="match status" value="1"/>
</dbReference>
<comment type="caution">
    <text evidence="4">The sequence shown here is derived from an EMBL/GenBank/DDBJ whole genome shotgun (WGS) entry which is preliminary data.</text>
</comment>
<keyword evidence="5" id="KW-1185">Reference proteome</keyword>
<dbReference type="RefSeq" id="WP_284275608.1">
    <property type="nucleotide sequence ID" value="NZ_BSOW01000057.1"/>
</dbReference>
<dbReference type="PANTHER" id="PTHR34477:SF1">
    <property type="entry name" value="UPF0213 PROTEIN YHBQ"/>
    <property type="match status" value="1"/>
</dbReference>
<dbReference type="SUPFAM" id="SSF82771">
    <property type="entry name" value="GIY-YIG endonuclease"/>
    <property type="match status" value="1"/>
</dbReference>
<comment type="similarity">
    <text evidence="1">Belongs to the UPF0213 family.</text>
</comment>
<proteinExistence type="inferred from homology"/>
<dbReference type="InterPro" id="IPR050190">
    <property type="entry name" value="UPF0213_domain"/>
</dbReference>